<evidence type="ECO:0000313" key="8">
    <source>
        <dbReference type="Proteomes" id="UP000014977"/>
    </source>
</evidence>
<dbReference type="SMART" id="SM00852">
    <property type="entry name" value="MoCF_biosynth"/>
    <property type="match status" value="1"/>
</dbReference>
<comment type="pathway">
    <text evidence="2 5">Cofactor biosynthesis; molybdopterin biosynthesis.</text>
</comment>
<dbReference type="PANTHER" id="PTHR43232">
    <property type="entry name" value="MOLYBDENUM COFACTOR BIOSYNTHESIS PROTEIN B"/>
    <property type="match status" value="1"/>
</dbReference>
<dbReference type="FunFam" id="3.40.980.10:FF:000006">
    <property type="entry name" value="Molybdenum cofactor biosynthesis protein B"/>
    <property type="match status" value="1"/>
</dbReference>
<dbReference type="SUPFAM" id="SSF53218">
    <property type="entry name" value="Molybdenum cofactor biosynthesis proteins"/>
    <property type="match status" value="1"/>
</dbReference>
<reference evidence="7 8" key="1">
    <citation type="journal article" date="2013" name="Genome Announc.">
        <title>Draft genome sequences for three mercury-methylating, sulfate-reducing bacteria.</title>
        <authorList>
            <person name="Brown S.D."/>
            <person name="Hurt R.A.Jr."/>
            <person name="Gilmour C.C."/>
            <person name="Elias D.A."/>
        </authorList>
    </citation>
    <scope>NUCLEOTIDE SEQUENCE [LARGE SCALE GENOMIC DNA]</scope>
    <source>
        <strain evidence="7 8">DSM 2059</strain>
    </source>
</reference>
<evidence type="ECO:0000256" key="4">
    <source>
        <dbReference type="ARBA" id="ARBA00015262"/>
    </source>
</evidence>
<dbReference type="GO" id="GO:0006777">
    <property type="term" value="P:Mo-molybdopterin cofactor biosynthetic process"/>
    <property type="evidence" value="ECO:0007669"/>
    <property type="project" value="UniProtKB-UniRule"/>
</dbReference>
<dbReference type="CDD" id="cd00886">
    <property type="entry name" value="MogA_MoaB"/>
    <property type="match status" value="1"/>
</dbReference>
<gene>
    <name evidence="7" type="ORF">dsmv_0750</name>
</gene>
<dbReference type="PIRSF" id="PIRSF006443">
    <property type="entry name" value="MoaB"/>
    <property type="match status" value="1"/>
</dbReference>
<evidence type="ECO:0000256" key="1">
    <source>
        <dbReference type="ARBA" id="ARBA00003487"/>
    </source>
</evidence>
<dbReference type="InterPro" id="IPR001453">
    <property type="entry name" value="MoaB/Mog_dom"/>
</dbReference>
<dbReference type="Pfam" id="PF00994">
    <property type="entry name" value="MoCF_biosynth"/>
    <property type="match status" value="1"/>
</dbReference>
<organism evidence="7 8">
    <name type="scientific">Desulfococcus multivorans DSM 2059</name>
    <dbReference type="NCBI Taxonomy" id="1121405"/>
    <lineage>
        <taxon>Bacteria</taxon>
        <taxon>Pseudomonadati</taxon>
        <taxon>Thermodesulfobacteriota</taxon>
        <taxon>Desulfobacteria</taxon>
        <taxon>Desulfobacterales</taxon>
        <taxon>Desulfococcaceae</taxon>
        <taxon>Desulfococcus</taxon>
    </lineage>
</organism>
<comment type="function">
    <text evidence="1 5">May be involved in the biosynthesis of molybdopterin.</text>
</comment>
<sequence length="168" mass="17950">MGVEEHKKGALKRVRLGIVTLSTTRGPAEDESGNWMAAASREKGHEILFHRVLPDDAAVIRETLLSLLDEHDPDAVLMNGGTGADPADVTIEAVHPLFRKELTAFGALFAQLSYADIGAAALISRASAGIIGRTAVFCMPGSIKACRLACDRLVFPELGHLVKHIRTG</sequence>
<dbReference type="OrthoDB" id="9784492at2"/>
<dbReference type="eggNOG" id="COG0521">
    <property type="taxonomic scope" value="Bacteria"/>
</dbReference>
<dbReference type="UniPathway" id="UPA00344"/>
<accession>S7THE5</accession>
<feature type="domain" description="MoaB/Mog" evidence="6">
    <location>
        <begin position="17"/>
        <end position="161"/>
    </location>
</feature>
<dbReference type="RefSeq" id="WP_020877861.1">
    <property type="nucleotide sequence ID" value="NZ_ATHJ01000105.1"/>
</dbReference>
<evidence type="ECO:0000256" key="2">
    <source>
        <dbReference type="ARBA" id="ARBA00005046"/>
    </source>
</evidence>
<dbReference type="STRING" id="897.B2D07_16420"/>
<dbReference type="NCBIfam" id="TIGR00177">
    <property type="entry name" value="molyb_syn"/>
    <property type="match status" value="1"/>
</dbReference>
<dbReference type="GO" id="GO:0005829">
    <property type="term" value="C:cytosol"/>
    <property type="evidence" value="ECO:0007669"/>
    <property type="project" value="TreeGrafter"/>
</dbReference>
<keyword evidence="5" id="KW-0501">Molybdenum cofactor biosynthesis</keyword>
<dbReference type="Proteomes" id="UP000014977">
    <property type="component" value="Unassembled WGS sequence"/>
</dbReference>
<dbReference type="PANTHER" id="PTHR43232:SF2">
    <property type="entry name" value="MOLYBDENUM COFACTOR BIOSYNTHESIS PROTEIN B"/>
    <property type="match status" value="1"/>
</dbReference>
<comment type="similarity">
    <text evidence="3 5">Belongs to the MoaB/Mog family.</text>
</comment>
<evidence type="ECO:0000256" key="3">
    <source>
        <dbReference type="ARBA" id="ARBA00006112"/>
    </source>
</evidence>
<keyword evidence="8" id="KW-1185">Reference proteome</keyword>
<evidence type="ECO:0000256" key="5">
    <source>
        <dbReference type="PIRNR" id="PIRNR006443"/>
    </source>
</evidence>
<dbReference type="Gene3D" id="3.40.980.10">
    <property type="entry name" value="MoaB/Mog-like domain"/>
    <property type="match status" value="1"/>
</dbReference>
<evidence type="ECO:0000259" key="6">
    <source>
        <dbReference type="SMART" id="SM00852"/>
    </source>
</evidence>
<dbReference type="EMBL" id="ATHJ01000105">
    <property type="protein sequence ID" value="EPR36045.1"/>
    <property type="molecule type" value="Genomic_DNA"/>
</dbReference>
<name>S7THE5_DESML</name>
<comment type="caution">
    <text evidence="7">The sequence shown here is derived from an EMBL/GenBank/DDBJ whole genome shotgun (WGS) entry which is preliminary data.</text>
</comment>
<dbReference type="InterPro" id="IPR012245">
    <property type="entry name" value="MoaB"/>
</dbReference>
<protein>
    <recommendedName>
        <fullName evidence="4 5">Molybdenum cofactor biosynthesis protein B</fullName>
    </recommendedName>
</protein>
<proteinExistence type="inferred from homology"/>
<evidence type="ECO:0000313" key="7">
    <source>
        <dbReference type="EMBL" id="EPR36045.1"/>
    </source>
</evidence>
<dbReference type="AlphaFoldDB" id="S7THE5"/>
<dbReference type="InterPro" id="IPR036425">
    <property type="entry name" value="MoaB/Mog-like_dom_sf"/>
</dbReference>